<dbReference type="OrthoDB" id="426097at2"/>
<name>A0A1U7HYX1_9CHRO</name>
<evidence type="ECO:0000313" key="2">
    <source>
        <dbReference type="EMBL" id="OKH28804.1"/>
    </source>
</evidence>
<accession>A0A1U7HYX1</accession>
<keyword evidence="3" id="KW-1185">Reference proteome</keyword>
<dbReference type="EMBL" id="MRCC01000002">
    <property type="protein sequence ID" value="OKH28804.1"/>
    <property type="molecule type" value="Genomic_DNA"/>
</dbReference>
<sequence length="129" mass="14715">MYPPYSENKAMTNGYGRHNPDATSRPTFYMSEELLRAIQIQAQRERNSRSGFISGLLSFLLLSPIGQQLRENARINNRTLAQELEQSLALLQQQIPLDQVNQLAAASQRSQIEMLTYLVLLGLQTYSRE</sequence>
<reference evidence="2 3" key="1">
    <citation type="submission" date="2016-11" db="EMBL/GenBank/DDBJ databases">
        <title>Draft Genome Sequences of Nine Cyanobacterial Strains from Diverse Habitats.</title>
        <authorList>
            <person name="Zhu T."/>
            <person name="Hou S."/>
            <person name="Lu X."/>
            <person name="Hess W.R."/>
        </authorList>
    </citation>
    <scope>NUCLEOTIDE SEQUENCE [LARGE SCALE GENOMIC DNA]</scope>
    <source>
        <strain evidence="2 3">5.2 s.c.1</strain>
    </source>
</reference>
<organism evidence="2 3">
    <name type="scientific">Chroogloeocystis siderophila 5.2 s.c.1</name>
    <dbReference type="NCBI Taxonomy" id="247279"/>
    <lineage>
        <taxon>Bacteria</taxon>
        <taxon>Bacillati</taxon>
        <taxon>Cyanobacteriota</taxon>
        <taxon>Cyanophyceae</taxon>
        <taxon>Oscillatoriophycideae</taxon>
        <taxon>Chroococcales</taxon>
        <taxon>Chroococcaceae</taxon>
        <taxon>Chroogloeocystis</taxon>
    </lineage>
</organism>
<evidence type="ECO:0000256" key="1">
    <source>
        <dbReference type="SAM" id="MobiDB-lite"/>
    </source>
</evidence>
<gene>
    <name evidence="2" type="ORF">NIES1031_02590</name>
</gene>
<dbReference type="AlphaFoldDB" id="A0A1U7HYX1"/>
<dbReference type="Proteomes" id="UP000185984">
    <property type="component" value="Unassembled WGS sequence"/>
</dbReference>
<evidence type="ECO:0000313" key="3">
    <source>
        <dbReference type="Proteomes" id="UP000185984"/>
    </source>
</evidence>
<comment type="caution">
    <text evidence="2">The sequence shown here is derived from an EMBL/GenBank/DDBJ whole genome shotgun (WGS) entry which is preliminary data.</text>
</comment>
<feature type="region of interest" description="Disordered" evidence="1">
    <location>
        <begin position="1"/>
        <end position="22"/>
    </location>
</feature>
<proteinExistence type="predicted"/>
<protein>
    <submittedName>
        <fullName evidence="2">Uncharacterized protein</fullName>
    </submittedName>
</protein>